<dbReference type="PROSITE" id="PS00907">
    <property type="entry name" value="UROD_2"/>
    <property type="match status" value="1"/>
</dbReference>
<dbReference type="CDD" id="cd00717">
    <property type="entry name" value="URO-D"/>
    <property type="match status" value="1"/>
</dbReference>
<keyword evidence="5 7" id="KW-0456">Lyase</keyword>
<comment type="pathway">
    <text evidence="1 7 8">Porphyrin-containing compound metabolism; protoporphyrin-IX biosynthesis; coproporphyrinogen-III from 5-aminolevulinate: step 4/4.</text>
</comment>
<feature type="binding site" evidence="7">
    <location>
        <position position="89"/>
    </location>
    <ligand>
        <name>substrate</name>
    </ligand>
</feature>
<dbReference type="RefSeq" id="WP_133289608.1">
    <property type="nucleotide sequence ID" value="NZ_SMSJ01000019.1"/>
</dbReference>
<evidence type="ECO:0000256" key="1">
    <source>
        <dbReference type="ARBA" id="ARBA00004804"/>
    </source>
</evidence>
<dbReference type="Proteomes" id="UP000295096">
    <property type="component" value="Unassembled WGS sequence"/>
</dbReference>
<dbReference type="SUPFAM" id="SSF51726">
    <property type="entry name" value="UROD/MetE-like"/>
    <property type="match status" value="1"/>
</dbReference>
<comment type="subcellular location">
    <subcellularLocation>
        <location evidence="7">Cytoplasm</location>
    </subcellularLocation>
</comment>
<keyword evidence="6 7" id="KW-0627">Porphyrin biosynthesis</keyword>
<dbReference type="OrthoDB" id="9806656at2"/>
<dbReference type="HAMAP" id="MF_00218">
    <property type="entry name" value="URO_D"/>
    <property type="match status" value="1"/>
</dbReference>
<feature type="site" description="Transition state stabilizer" evidence="7">
    <location>
        <position position="89"/>
    </location>
</feature>
<comment type="function">
    <text evidence="7">Catalyzes the decarboxylation of four acetate groups of uroporphyrinogen-III to yield coproporphyrinogen-III.</text>
</comment>
<dbReference type="EC" id="4.1.1.37" evidence="3 7"/>
<dbReference type="GO" id="GO:0019353">
    <property type="term" value="P:protoporphyrinogen IX biosynthetic process from glutamate"/>
    <property type="evidence" value="ECO:0007669"/>
    <property type="project" value="TreeGrafter"/>
</dbReference>
<evidence type="ECO:0000313" key="13">
    <source>
        <dbReference type="Proteomes" id="UP000295096"/>
    </source>
</evidence>
<dbReference type="PANTHER" id="PTHR21091">
    <property type="entry name" value="METHYLTETRAHYDROFOLATE:HOMOCYSTEINE METHYLTRANSFERASE RELATED"/>
    <property type="match status" value="1"/>
</dbReference>
<evidence type="ECO:0000256" key="8">
    <source>
        <dbReference type="RuleBase" id="RU000554"/>
    </source>
</evidence>
<comment type="caution">
    <text evidence="12">The sequence shown here is derived from an EMBL/GenBank/DDBJ whole genome shotgun (WGS) entry which is preliminary data.</text>
</comment>
<name>A0A4R5QF49_9PROT</name>
<feature type="domain" description="Uroporphyrinogen decarboxylase (URO-D)" evidence="10">
    <location>
        <begin position="34"/>
        <end position="43"/>
    </location>
</feature>
<evidence type="ECO:0000256" key="6">
    <source>
        <dbReference type="ARBA" id="ARBA00023244"/>
    </source>
</evidence>
<comment type="subunit">
    <text evidence="7">Homodimer.</text>
</comment>
<dbReference type="AlphaFoldDB" id="A0A4R5QF49"/>
<keyword evidence="4 7" id="KW-0210">Decarboxylase</keyword>
<comment type="caution">
    <text evidence="7">Lacks conserved residue(s) required for the propagation of feature annotation.</text>
</comment>
<evidence type="ECO:0000259" key="11">
    <source>
        <dbReference type="PROSITE" id="PS00907"/>
    </source>
</evidence>
<evidence type="ECO:0000259" key="10">
    <source>
        <dbReference type="PROSITE" id="PS00906"/>
    </source>
</evidence>
<evidence type="ECO:0000256" key="4">
    <source>
        <dbReference type="ARBA" id="ARBA00022793"/>
    </source>
</evidence>
<dbReference type="GO" id="GO:0005829">
    <property type="term" value="C:cytosol"/>
    <property type="evidence" value="ECO:0007669"/>
    <property type="project" value="TreeGrafter"/>
</dbReference>
<proteinExistence type="inferred from homology"/>
<feature type="binding site" evidence="7">
    <location>
        <position position="168"/>
    </location>
    <ligand>
        <name>substrate</name>
    </ligand>
</feature>
<dbReference type="NCBIfam" id="TIGR01464">
    <property type="entry name" value="hemE"/>
    <property type="match status" value="1"/>
</dbReference>
<evidence type="ECO:0000256" key="2">
    <source>
        <dbReference type="ARBA" id="ARBA00009935"/>
    </source>
</evidence>
<comment type="similarity">
    <text evidence="2 7 9">Belongs to the uroporphyrinogen decarboxylase family.</text>
</comment>
<comment type="catalytic activity">
    <reaction evidence="7 8">
        <text>uroporphyrinogen III + 4 H(+) = coproporphyrinogen III + 4 CO2</text>
        <dbReference type="Rhea" id="RHEA:19865"/>
        <dbReference type="ChEBI" id="CHEBI:15378"/>
        <dbReference type="ChEBI" id="CHEBI:16526"/>
        <dbReference type="ChEBI" id="CHEBI:57308"/>
        <dbReference type="ChEBI" id="CHEBI:57309"/>
        <dbReference type="EC" id="4.1.1.37"/>
    </reaction>
</comment>
<keyword evidence="7" id="KW-0963">Cytoplasm</keyword>
<keyword evidence="13" id="KW-1185">Reference proteome</keyword>
<feature type="domain" description="Uroporphyrinogen decarboxylase (URO-D)" evidence="11">
    <location>
        <begin position="156"/>
        <end position="172"/>
    </location>
</feature>
<evidence type="ECO:0000256" key="5">
    <source>
        <dbReference type="ARBA" id="ARBA00023239"/>
    </source>
</evidence>
<evidence type="ECO:0000256" key="7">
    <source>
        <dbReference type="HAMAP-Rule" id="MF_00218"/>
    </source>
</evidence>
<evidence type="ECO:0000256" key="3">
    <source>
        <dbReference type="ARBA" id="ARBA00012288"/>
    </source>
</evidence>
<dbReference type="GO" id="GO:0004853">
    <property type="term" value="F:uroporphyrinogen decarboxylase activity"/>
    <property type="evidence" value="ECO:0007669"/>
    <property type="project" value="UniProtKB-UniRule"/>
</dbReference>
<dbReference type="Pfam" id="PF01208">
    <property type="entry name" value="URO-D"/>
    <property type="match status" value="1"/>
</dbReference>
<accession>A0A4R5QF49</accession>
<feature type="binding site" evidence="7">
    <location>
        <begin position="39"/>
        <end position="43"/>
    </location>
    <ligand>
        <name>substrate</name>
    </ligand>
</feature>
<sequence>METERPAPGQATPSTTQSKPMLRALAGEAVWPPPMWLMRQAGRYLPEYREVRAQAGDFIALCTNPELAAEVTLQPIRRYGMDGAILFSDILMVPWAMGQPLRFAEGEGPQLAPVRTAAAIEALDPAICAGNAAPIIQTVRLVRAALDAHAQKTTLIGFAGSPWTVACYMVEGHGSRDFAAARGMAYGEPQLFGKLIRTLVEATTAYLLAQAEAGAEALMLFDSWAGTLSPSQFRRWVIEPTGQIVRAIRKVNPAIPIIGFPRLAGPMLAEYAQRTGVQCLGVDTTMDLRWASGAVEAHQALQGNLDPLALVAGGMALEAEARSILGTMRGRPYIFNLGHGIEKVTPPEHVAALVRLVRTG</sequence>
<dbReference type="EMBL" id="SMSJ01000019">
    <property type="protein sequence ID" value="TDH61626.1"/>
    <property type="molecule type" value="Genomic_DNA"/>
</dbReference>
<dbReference type="InterPro" id="IPR038071">
    <property type="entry name" value="UROD/MetE-like_sf"/>
</dbReference>
<gene>
    <name evidence="7" type="primary">hemE</name>
    <name evidence="12" type="ORF">E2C06_15985</name>
</gene>
<dbReference type="UniPathway" id="UPA00251">
    <property type="reaction ID" value="UER00321"/>
</dbReference>
<dbReference type="InterPro" id="IPR000257">
    <property type="entry name" value="Uroporphyrinogen_deCOase"/>
</dbReference>
<dbReference type="Gene3D" id="3.20.20.210">
    <property type="match status" value="1"/>
</dbReference>
<dbReference type="PANTHER" id="PTHR21091:SF169">
    <property type="entry name" value="UROPORPHYRINOGEN DECARBOXYLASE"/>
    <property type="match status" value="1"/>
</dbReference>
<feature type="binding site" evidence="7">
    <location>
        <position position="339"/>
    </location>
    <ligand>
        <name>substrate</name>
    </ligand>
</feature>
<reference evidence="12 13" key="1">
    <citation type="journal article" date="2016" name="J. Microbiol.">
        <title>Dankookia rubra gen. nov., sp. nov., an alphaproteobacterium isolated from sediment of a shallow stream.</title>
        <authorList>
            <person name="Kim W.H."/>
            <person name="Kim D.H."/>
            <person name="Kang K."/>
            <person name="Ahn T.Y."/>
        </authorList>
    </citation>
    <scope>NUCLEOTIDE SEQUENCE [LARGE SCALE GENOMIC DNA]</scope>
    <source>
        <strain evidence="12 13">JCM30602</strain>
    </source>
</reference>
<evidence type="ECO:0000256" key="9">
    <source>
        <dbReference type="RuleBase" id="RU004169"/>
    </source>
</evidence>
<evidence type="ECO:0000313" key="12">
    <source>
        <dbReference type="EMBL" id="TDH61626.1"/>
    </source>
</evidence>
<dbReference type="PROSITE" id="PS00906">
    <property type="entry name" value="UROD_1"/>
    <property type="match status" value="1"/>
</dbReference>
<protein>
    <recommendedName>
        <fullName evidence="3 7">Uroporphyrinogen decarboxylase</fullName>
        <shortName evidence="7">UPD</shortName>
        <shortName evidence="7">URO-D</shortName>
        <ecNumber evidence="3 7">4.1.1.37</ecNumber>
    </recommendedName>
</protein>
<dbReference type="InterPro" id="IPR006361">
    <property type="entry name" value="Uroporphyrinogen_deCO2ase_HemE"/>
</dbReference>
<feature type="binding site" evidence="7">
    <location>
        <position position="223"/>
    </location>
    <ligand>
        <name>substrate</name>
    </ligand>
</feature>
<organism evidence="12 13">
    <name type="scientific">Dankookia rubra</name>
    <dbReference type="NCBI Taxonomy" id="1442381"/>
    <lineage>
        <taxon>Bacteria</taxon>
        <taxon>Pseudomonadati</taxon>
        <taxon>Pseudomonadota</taxon>
        <taxon>Alphaproteobacteria</taxon>
        <taxon>Acetobacterales</taxon>
        <taxon>Roseomonadaceae</taxon>
        <taxon>Dankookia</taxon>
    </lineage>
</organism>